<proteinExistence type="predicted"/>
<dbReference type="EMBL" id="CP061800">
    <property type="protein sequence ID" value="QTA92692.1"/>
    <property type="molecule type" value="Genomic_DNA"/>
</dbReference>
<evidence type="ECO:0000313" key="1">
    <source>
        <dbReference type="EMBL" id="QTA92692.1"/>
    </source>
</evidence>
<accession>A0A975BWK9</accession>
<organism evidence="1 2">
    <name type="scientific">Desulfonema magnum</name>
    <dbReference type="NCBI Taxonomy" id="45655"/>
    <lineage>
        <taxon>Bacteria</taxon>
        <taxon>Pseudomonadati</taxon>
        <taxon>Thermodesulfobacteriota</taxon>
        <taxon>Desulfobacteria</taxon>
        <taxon>Desulfobacterales</taxon>
        <taxon>Desulfococcaceae</taxon>
        <taxon>Desulfonema</taxon>
    </lineage>
</organism>
<protein>
    <submittedName>
        <fullName evidence="1">Uncharacterized protein</fullName>
    </submittedName>
</protein>
<evidence type="ECO:0000313" key="2">
    <source>
        <dbReference type="Proteomes" id="UP000663722"/>
    </source>
</evidence>
<gene>
    <name evidence="1" type="ORF">dnm_087800</name>
</gene>
<dbReference type="AlphaFoldDB" id="A0A975BWK9"/>
<sequence>MIEFIDNSQGDDFLRRFSKKPIGIFPKIKAVPANSMFRTAKSWLLSVIRQPDKISENFWQDTY</sequence>
<keyword evidence="2" id="KW-1185">Reference proteome</keyword>
<dbReference type="Proteomes" id="UP000663722">
    <property type="component" value="Chromosome"/>
</dbReference>
<dbReference type="KEGG" id="dmm:dnm_087800"/>
<reference evidence="1" key="1">
    <citation type="journal article" date="2021" name="Microb. Physiol.">
        <title>Proteogenomic Insights into the Physiology of Marine, Sulfate-Reducing, Filamentous Desulfonema limicola and Desulfonema magnum.</title>
        <authorList>
            <person name="Schnaars V."/>
            <person name="Wohlbrand L."/>
            <person name="Scheve S."/>
            <person name="Hinrichs C."/>
            <person name="Reinhardt R."/>
            <person name="Rabus R."/>
        </authorList>
    </citation>
    <scope>NUCLEOTIDE SEQUENCE</scope>
    <source>
        <strain evidence="1">4be13</strain>
    </source>
</reference>
<name>A0A975BWK9_9BACT</name>